<name>A0ACB9G284_9ASTR</name>
<reference evidence="2" key="1">
    <citation type="journal article" date="2022" name="Mol. Ecol. Resour.">
        <title>The genomes of chicory, endive, great burdock and yacon provide insights into Asteraceae palaeo-polyploidization history and plant inulin production.</title>
        <authorList>
            <person name="Fan W."/>
            <person name="Wang S."/>
            <person name="Wang H."/>
            <person name="Wang A."/>
            <person name="Jiang F."/>
            <person name="Liu H."/>
            <person name="Zhao H."/>
            <person name="Xu D."/>
            <person name="Zhang Y."/>
        </authorList>
    </citation>
    <scope>NUCLEOTIDE SEQUENCE [LARGE SCALE GENOMIC DNA]</scope>
    <source>
        <strain evidence="2">cv. Yunnan</strain>
    </source>
</reference>
<comment type="caution">
    <text evidence="1">The sequence shown here is derived from an EMBL/GenBank/DDBJ whole genome shotgun (WGS) entry which is preliminary data.</text>
</comment>
<keyword evidence="2" id="KW-1185">Reference proteome</keyword>
<proteinExistence type="predicted"/>
<gene>
    <name evidence="1" type="ORF">L1987_46941</name>
</gene>
<organism evidence="1 2">
    <name type="scientific">Smallanthus sonchifolius</name>
    <dbReference type="NCBI Taxonomy" id="185202"/>
    <lineage>
        <taxon>Eukaryota</taxon>
        <taxon>Viridiplantae</taxon>
        <taxon>Streptophyta</taxon>
        <taxon>Embryophyta</taxon>
        <taxon>Tracheophyta</taxon>
        <taxon>Spermatophyta</taxon>
        <taxon>Magnoliopsida</taxon>
        <taxon>eudicotyledons</taxon>
        <taxon>Gunneridae</taxon>
        <taxon>Pentapetalae</taxon>
        <taxon>asterids</taxon>
        <taxon>campanulids</taxon>
        <taxon>Asterales</taxon>
        <taxon>Asteraceae</taxon>
        <taxon>Asteroideae</taxon>
        <taxon>Heliantheae alliance</taxon>
        <taxon>Millerieae</taxon>
        <taxon>Smallanthus</taxon>
    </lineage>
</organism>
<protein>
    <submittedName>
        <fullName evidence="1">Uncharacterized protein</fullName>
    </submittedName>
</protein>
<evidence type="ECO:0000313" key="1">
    <source>
        <dbReference type="EMBL" id="KAI3777146.1"/>
    </source>
</evidence>
<sequence length="108" mass="11893">MDEEYDGIVLGTCLKECILCGLFSVDGIKVSHKDINDYYGDGSTSLNLNQLWKQLKGVDAPPAELGSSKDYDVDMVPKASNVILMVEGAVLEDGRTFSIWDTYDHSDI</sequence>
<dbReference type="Proteomes" id="UP001056120">
    <property type="component" value="Linkage Group LG15"/>
</dbReference>
<evidence type="ECO:0000313" key="2">
    <source>
        <dbReference type="Proteomes" id="UP001056120"/>
    </source>
</evidence>
<dbReference type="EMBL" id="CM042032">
    <property type="protein sequence ID" value="KAI3777146.1"/>
    <property type="molecule type" value="Genomic_DNA"/>
</dbReference>
<accession>A0ACB9G284</accession>
<reference evidence="1 2" key="2">
    <citation type="journal article" date="2022" name="Mol. Ecol. Resour.">
        <title>The genomes of chicory, endive, great burdock and yacon provide insights into Asteraceae paleo-polyploidization history and plant inulin production.</title>
        <authorList>
            <person name="Fan W."/>
            <person name="Wang S."/>
            <person name="Wang H."/>
            <person name="Wang A."/>
            <person name="Jiang F."/>
            <person name="Liu H."/>
            <person name="Zhao H."/>
            <person name="Xu D."/>
            <person name="Zhang Y."/>
        </authorList>
    </citation>
    <scope>NUCLEOTIDE SEQUENCE [LARGE SCALE GENOMIC DNA]</scope>
    <source>
        <strain evidence="2">cv. Yunnan</strain>
        <tissue evidence="1">Leaves</tissue>
    </source>
</reference>